<dbReference type="STRING" id="1801.BRW64_02845"/>
<dbReference type="AlphaFoldDB" id="A0A1Q4HLV9"/>
<evidence type="ECO:0000313" key="6">
    <source>
        <dbReference type="Proteomes" id="UP000191039"/>
    </source>
</evidence>
<evidence type="ECO:0000259" key="3">
    <source>
        <dbReference type="Pfam" id="PF02826"/>
    </source>
</evidence>
<dbReference type="CDD" id="cd05300">
    <property type="entry name" value="2-Hacid_dh_1"/>
    <property type="match status" value="1"/>
</dbReference>
<dbReference type="PANTHER" id="PTHR43333">
    <property type="entry name" value="2-HACID_DH_C DOMAIN-CONTAINING PROTEIN"/>
    <property type="match status" value="1"/>
</dbReference>
<evidence type="ECO:0000256" key="2">
    <source>
        <dbReference type="ARBA" id="ARBA00023027"/>
    </source>
</evidence>
<dbReference type="GO" id="GO:0051287">
    <property type="term" value="F:NAD binding"/>
    <property type="evidence" value="ECO:0007669"/>
    <property type="project" value="InterPro"/>
</dbReference>
<feature type="domain" description="D-isomer specific 2-hydroxyacid dehydrogenase NAD-binding" evidence="3">
    <location>
        <begin position="131"/>
        <end position="304"/>
    </location>
</feature>
<dbReference type="EMBL" id="MIJD01000006">
    <property type="protein sequence ID" value="OPE56152.1"/>
    <property type="molecule type" value="Genomic_DNA"/>
</dbReference>
<protein>
    <submittedName>
        <fullName evidence="4 5">Hydroxyacid dehydrogenase</fullName>
    </submittedName>
</protein>
<dbReference type="PANTHER" id="PTHR43333:SF1">
    <property type="entry name" value="D-ISOMER SPECIFIC 2-HYDROXYACID DEHYDROGENASE NAD-BINDING DOMAIN-CONTAINING PROTEIN"/>
    <property type="match status" value="1"/>
</dbReference>
<dbReference type="InterPro" id="IPR006140">
    <property type="entry name" value="D-isomer_DH_NAD-bd"/>
</dbReference>
<gene>
    <name evidence="4" type="ORF">BV510_01180</name>
    <name evidence="5" type="ORF">CRI78_11240</name>
</gene>
<keyword evidence="1" id="KW-0560">Oxidoreductase</keyword>
<proteinExistence type="predicted"/>
<reference evidence="5 7" key="2">
    <citation type="submission" date="2017-10" db="EMBL/GenBank/DDBJ databases">
        <title>The new phylogeny of genus Mycobacterium.</title>
        <authorList>
            <person name="Tortoli E."/>
            <person name="Trovato A."/>
            <person name="Cirillo D.M."/>
        </authorList>
    </citation>
    <scope>NUCLEOTIDE SEQUENCE [LARGE SCALE GENOMIC DNA]</scope>
    <source>
        <strain evidence="5 7">IP141170001</strain>
    </source>
</reference>
<evidence type="ECO:0000256" key="1">
    <source>
        <dbReference type="ARBA" id="ARBA00023002"/>
    </source>
</evidence>
<dbReference type="Pfam" id="PF02826">
    <property type="entry name" value="2-Hacid_dh_C"/>
    <property type="match status" value="1"/>
</dbReference>
<evidence type="ECO:0000313" key="5">
    <source>
        <dbReference type="EMBL" id="PEG54457.1"/>
    </source>
</evidence>
<dbReference type="OrthoDB" id="4324715at2"/>
<dbReference type="EMBL" id="PDCR01000012">
    <property type="protein sequence ID" value="PEG54457.1"/>
    <property type="molecule type" value="Genomic_DNA"/>
</dbReference>
<dbReference type="Gene3D" id="3.40.50.720">
    <property type="entry name" value="NAD(P)-binding Rossmann-like Domain"/>
    <property type="match status" value="2"/>
</dbReference>
<dbReference type="GO" id="GO:0016491">
    <property type="term" value="F:oxidoreductase activity"/>
    <property type="evidence" value="ECO:0007669"/>
    <property type="project" value="UniProtKB-KW"/>
</dbReference>
<dbReference type="InterPro" id="IPR036291">
    <property type="entry name" value="NAD(P)-bd_dom_sf"/>
</dbReference>
<accession>A0A1Q4HLV9</accession>
<comment type="caution">
    <text evidence="5">The sequence shown here is derived from an EMBL/GenBank/DDBJ whole genome shotgun (WGS) entry which is preliminary data.</text>
</comment>
<evidence type="ECO:0000313" key="4">
    <source>
        <dbReference type="EMBL" id="OPE56152.1"/>
    </source>
</evidence>
<dbReference type="Proteomes" id="UP000220340">
    <property type="component" value="Unassembled WGS sequence"/>
</dbReference>
<keyword evidence="7" id="KW-1185">Reference proteome</keyword>
<evidence type="ECO:0000313" key="7">
    <source>
        <dbReference type="Proteomes" id="UP000220340"/>
    </source>
</evidence>
<organism evidence="5 7">
    <name type="scientific">Mycolicibacterium diernhoferi</name>
    <dbReference type="NCBI Taxonomy" id="1801"/>
    <lineage>
        <taxon>Bacteria</taxon>
        <taxon>Bacillati</taxon>
        <taxon>Actinomycetota</taxon>
        <taxon>Actinomycetes</taxon>
        <taxon>Mycobacteriales</taxon>
        <taxon>Mycobacteriaceae</taxon>
        <taxon>Mycolicibacterium</taxon>
    </lineage>
</organism>
<keyword evidence="2" id="KW-0520">NAD</keyword>
<sequence length="341" mass="36736">MNSVDVVIASYLPPDLVERIAATDQRLRVHYHPELLPEPRWPADHVGTARSLSAEQDDRWTRLLAAADVMFDFDWRRPAETLTQSPRLRWVQATSAGVGTRMATLGLRHTELTVTTASGVHADPLAEFALAGILYFARDLPGLAADRRNKLWRPGGVTELAGRHAVIVGAGRIGTRIAELLAVFGVTSSGVVRRPRDLGAPFSASLSRDNLPAHLPSADILVIAAPITDETEAMIGARQLAALPDGAIVVNVGRGATIDENALADALQRGTLSGAVLDVTRIEPLPPESPLWALDSVILSPHAAANAPSENAKIVDIFIDNLRRFLDGRPLRNLYDHAAGY</sequence>
<reference evidence="4 6" key="1">
    <citation type="submission" date="2016-09" db="EMBL/GenBank/DDBJ databases">
        <title>genome sequences of unsequenced Mycobacteria.</title>
        <authorList>
            <person name="Greninger A.L."/>
            <person name="Jerome K.R."/>
            <person name="Mcnair B."/>
            <person name="Wallis C."/>
            <person name="Fang F."/>
        </authorList>
    </citation>
    <scope>NUCLEOTIDE SEQUENCE [LARGE SCALE GENOMIC DNA]</scope>
    <source>
        <strain evidence="4 6">BM1</strain>
    </source>
</reference>
<dbReference type="SUPFAM" id="SSF51735">
    <property type="entry name" value="NAD(P)-binding Rossmann-fold domains"/>
    <property type="match status" value="1"/>
</dbReference>
<name>A0A1Q4HLV9_9MYCO</name>
<dbReference type="Proteomes" id="UP000191039">
    <property type="component" value="Unassembled WGS sequence"/>
</dbReference>
<dbReference type="RefSeq" id="WP_073853984.1">
    <property type="nucleotide sequence ID" value="NZ_BAAATC010000018.1"/>
</dbReference>